<dbReference type="InterPro" id="IPR029058">
    <property type="entry name" value="AB_hydrolase_fold"/>
</dbReference>
<evidence type="ECO:0000313" key="5">
    <source>
        <dbReference type="Proteomes" id="UP000075714"/>
    </source>
</evidence>
<feature type="domain" description="Fungal lipase-type" evidence="3">
    <location>
        <begin position="240"/>
        <end position="309"/>
    </location>
</feature>
<reference evidence="5" key="1">
    <citation type="journal article" date="2016" name="Nat. Commun.">
        <title>The Gonium pectorale genome demonstrates co-option of cell cycle regulation during the evolution of multicellularity.</title>
        <authorList>
            <person name="Hanschen E.R."/>
            <person name="Marriage T.N."/>
            <person name="Ferris P.J."/>
            <person name="Hamaji T."/>
            <person name="Toyoda A."/>
            <person name="Fujiyama A."/>
            <person name="Neme R."/>
            <person name="Noguchi H."/>
            <person name="Minakuchi Y."/>
            <person name="Suzuki M."/>
            <person name="Kawai-Toyooka H."/>
            <person name="Smith D.R."/>
            <person name="Sparks H."/>
            <person name="Anderson J."/>
            <person name="Bakaric R."/>
            <person name="Luria V."/>
            <person name="Karger A."/>
            <person name="Kirschner M.W."/>
            <person name="Durand P.M."/>
            <person name="Michod R.E."/>
            <person name="Nozaki H."/>
            <person name="Olson B.J."/>
        </authorList>
    </citation>
    <scope>NUCLEOTIDE SEQUENCE [LARGE SCALE GENOMIC DNA]</scope>
    <source>
        <strain evidence="5">NIES-2863</strain>
    </source>
</reference>
<keyword evidence="2" id="KW-0732">Signal</keyword>
<gene>
    <name evidence="4" type="ORF">GPECTOR_5g309</name>
</gene>
<dbReference type="PANTHER" id="PTHR45856">
    <property type="entry name" value="ALPHA/BETA-HYDROLASES SUPERFAMILY PROTEIN"/>
    <property type="match status" value="1"/>
</dbReference>
<evidence type="ECO:0000259" key="3">
    <source>
        <dbReference type="Pfam" id="PF01764"/>
    </source>
</evidence>
<dbReference type="EMBL" id="LSYV01000006">
    <property type="protein sequence ID" value="KXZ54217.1"/>
    <property type="molecule type" value="Genomic_DNA"/>
</dbReference>
<feature type="chain" id="PRO_5007562251" description="Fungal lipase-type domain-containing protein" evidence="2">
    <location>
        <begin position="26"/>
        <end position="492"/>
    </location>
</feature>
<dbReference type="Gene3D" id="3.40.50.1820">
    <property type="entry name" value="alpha/beta hydrolase"/>
    <property type="match status" value="1"/>
</dbReference>
<comment type="caution">
    <text evidence="4">The sequence shown here is derived from an EMBL/GenBank/DDBJ whole genome shotgun (WGS) entry which is preliminary data.</text>
</comment>
<keyword evidence="5" id="KW-1185">Reference proteome</keyword>
<dbReference type="GO" id="GO:0006629">
    <property type="term" value="P:lipid metabolic process"/>
    <property type="evidence" value="ECO:0007669"/>
    <property type="project" value="InterPro"/>
</dbReference>
<evidence type="ECO:0000256" key="1">
    <source>
        <dbReference type="SAM" id="MobiDB-lite"/>
    </source>
</evidence>
<dbReference type="Proteomes" id="UP000075714">
    <property type="component" value="Unassembled WGS sequence"/>
</dbReference>
<dbReference type="InterPro" id="IPR051218">
    <property type="entry name" value="Sec_MonoDiacylglyc_Lipase"/>
</dbReference>
<dbReference type="AlphaFoldDB" id="A0A150GWE5"/>
<feature type="region of interest" description="Disordered" evidence="1">
    <location>
        <begin position="214"/>
        <end position="234"/>
    </location>
</feature>
<sequence length="492" mass="50938">MRSRSCGAAWLALFVALWLLPAALGASRQPLLSNRGSDLTQPANGSANGVPAVFGNGAWQPAAPGPLNAYVAAVLSKDVYYKHTVDPRDGPHGPLARRNFTLFAAVFCESMRRLGADDCEALNGAQSLVWAWVRAGPSVLVVLRGSNSPQNWITDLASLRTVNVGDFGGGSRGTNVAAGFYQVFAANRRSIVERVRSAMTRAAEAAEALARNGPAATAAEAAGGDDRGGGGSGGGGTAPRLWVLGHSLGGAIALMAATYLDGHESIPVTGVYTFGCPRVGDTTWASAYPLRDVTLRLENTGDIVPTLPFGTAWRHVGSAATITACRTLPPEPPAAAVAESVRDSDPVFERAMIDKGGIQNLDAVGVAEAETALTAAAAGAAAGAGATLVVSTDEQDAERATTLSRRLLRSGKAVGTEAEGSAAEVAAAATTVEEEGEEEEGGAVEPAVSFPFPISIRDHMVQTYVQVMWSCLPEHDQDLVPGPEDVYAPRQL</sequence>
<evidence type="ECO:0000256" key="2">
    <source>
        <dbReference type="SAM" id="SignalP"/>
    </source>
</evidence>
<feature type="signal peptide" evidence="2">
    <location>
        <begin position="1"/>
        <end position="25"/>
    </location>
</feature>
<protein>
    <recommendedName>
        <fullName evidence="3">Fungal lipase-type domain-containing protein</fullName>
    </recommendedName>
</protein>
<dbReference type="Pfam" id="PF01764">
    <property type="entry name" value="Lipase_3"/>
    <property type="match status" value="1"/>
</dbReference>
<name>A0A150GWE5_GONPE</name>
<dbReference type="SUPFAM" id="SSF53474">
    <property type="entry name" value="alpha/beta-Hydrolases"/>
    <property type="match status" value="1"/>
</dbReference>
<dbReference type="CDD" id="cd00519">
    <property type="entry name" value="Lipase_3"/>
    <property type="match status" value="1"/>
</dbReference>
<proteinExistence type="predicted"/>
<organism evidence="4 5">
    <name type="scientific">Gonium pectorale</name>
    <name type="common">Green alga</name>
    <dbReference type="NCBI Taxonomy" id="33097"/>
    <lineage>
        <taxon>Eukaryota</taxon>
        <taxon>Viridiplantae</taxon>
        <taxon>Chlorophyta</taxon>
        <taxon>core chlorophytes</taxon>
        <taxon>Chlorophyceae</taxon>
        <taxon>CS clade</taxon>
        <taxon>Chlamydomonadales</taxon>
        <taxon>Volvocaceae</taxon>
        <taxon>Gonium</taxon>
    </lineage>
</organism>
<dbReference type="OrthoDB" id="535837at2759"/>
<dbReference type="PANTHER" id="PTHR45856:SF23">
    <property type="entry name" value="FUNGAL LIPASE-LIKE DOMAIN-CONTAINING PROTEIN"/>
    <property type="match status" value="1"/>
</dbReference>
<accession>A0A150GWE5</accession>
<dbReference type="InterPro" id="IPR002921">
    <property type="entry name" value="Fungal_lipase-type"/>
</dbReference>
<evidence type="ECO:0000313" key="4">
    <source>
        <dbReference type="EMBL" id="KXZ54217.1"/>
    </source>
</evidence>